<dbReference type="InterPro" id="IPR000014">
    <property type="entry name" value="PAS"/>
</dbReference>
<dbReference type="PROSITE" id="PS50112">
    <property type="entry name" value="PAS"/>
    <property type="match status" value="1"/>
</dbReference>
<name>A0A0P9DCP5_9CHLR</name>
<dbReference type="Pfam" id="PF00672">
    <property type="entry name" value="HAMP"/>
    <property type="match status" value="1"/>
</dbReference>
<dbReference type="SUPFAM" id="SSF55785">
    <property type="entry name" value="PYP-like sensor domain (PAS domain)"/>
    <property type="match status" value="1"/>
</dbReference>
<evidence type="ECO:0000256" key="2">
    <source>
        <dbReference type="ARBA" id="ARBA00012438"/>
    </source>
</evidence>
<dbReference type="SMART" id="SM00304">
    <property type="entry name" value="HAMP"/>
    <property type="match status" value="1"/>
</dbReference>
<dbReference type="InterPro" id="IPR003660">
    <property type="entry name" value="HAMP_dom"/>
</dbReference>
<dbReference type="AlphaFoldDB" id="A0A0P9DCP5"/>
<organism evidence="9 10">
    <name type="scientific">Kouleothrix aurantiaca</name>
    <dbReference type="NCBI Taxonomy" id="186479"/>
    <lineage>
        <taxon>Bacteria</taxon>
        <taxon>Bacillati</taxon>
        <taxon>Chloroflexota</taxon>
        <taxon>Chloroflexia</taxon>
        <taxon>Chloroflexales</taxon>
        <taxon>Roseiflexineae</taxon>
        <taxon>Roseiflexaceae</taxon>
        <taxon>Kouleothrix</taxon>
    </lineage>
</organism>
<keyword evidence="5 6" id="KW-0472">Membrane</keyword>
<keyword evidence="6" id="KW-1133">Transmembrane helix</keyword>
<dbReference type="Proteomes" id="UP000050509">
    <property type="component" value="Unassembled WGS sequence"/>
</dbReference>
<dbReference type="SMART" id="SM00091">
    <property type="entry name" value="PAS"/>
    <property type="match status" value="1"/>
</dbReference>
<dbReference type="SUPFAM" id="SSF158472">
    <property type="entry name" value="HAMP domain-like"/>
    <property type="match status" value="1"/>
</dbReference>
<dbReference type="PANTHER" id="PTHR42878:SF12">
    <property type="entry name" value="SENSOR HISTIDINE KINASE YCBM"/>
    <property type="match status" value="1"/>
</dbReference>
<evidence type="ECO:0000256" key="6">
    <source>
        <dbReference type="SAM" id="Phobius"/>
    </source>
</evidence>
<reference evidence="9 10" key="1">
    <citation type="submission" date="2015-09" db="EMBL/GenBank/DDBJ databases">
        <title>Draft genome sequence of Kouleothrix aurantiaca JCM 19913.</title>
        <authorList>
            <person name="Hemp J."/>
        </authorList>
    </citation>
    <scope>NUCLEOTIDE SEQUENCE [LARGE SCALE GENOMIC DNA]</scope>
    <source>
        <strain evidence="9 10">COM-B</strain>
    </source>
</reference>
<feature type="non-terminal residue" evidence="9">
    <location>
        <position position="1"/>
    </location>
</feature>
<evidence type="ECO:0000256" key="3">
    <source>
        <dbReference type="ARBA" id="ARBA00022679"/>
    </source>
</evidence>
<dbReference type="EC" id="2.7.13.3" evidence="2"/>
<feature type="domain" description="PAS" evidence="7">
    <location>
        <begin position="115"/>
        <end position="169"/>
    </location>
</feature>
<dbReference type="GO" id="GO:0004673">
    <property type="term" value="F:protein histidine kinase activity"/>
    <property type="evidence" value="ECO:0007669"/>
    <property type="project" value="UniProtKB-EC"/>
</dbReference>
<dbReference type="Pfam" id="PF08448">
    <property type="entry name" value="PAS_4"/>
    <property type="match status" value="1"/>
</dbReference>
<dbReference type="PANTHER" id="PTHR42878">
    <property type="entry name" value="TWO-COMPONENT HISTIDINE KINASE"/>
    <property type="match status" value="1"/>
</dbReference>
<evidence type="ECO:0000259" key="8">
    <source>
        <dbReference type="PROSITE" id="PS50885"/>
    </source>
</evidence>
<evidence type="ECO:0000313" key="10">
    <source>
        <dbReference type="Proteomes" id="UP000050509"/>
    </source>
</evidence>
<evidence type="ECO:0000256" key="1">
    <source>
        <dbReference type="ARBA" id="ARBA00000085"/>
    </source>
</evidence>
<gene>
    <name evidence="9" type="ORF">SE17_42095</name>
</gene>
<evidence type="ECO:0000256" key="5">
    <source>
        <dbReference type="ARBA" id="ARBA00023136"/>
    </source>
</evidence>
<keyword evidence="3" id="KW-0808">Transferase</keyword>
<dbReference type="GO" id="GO:0016020">
    <property type="term" value="C:membrane"/>
    <property type="evidence" value="ECO:0007669"/>
    <property type="project" value="UniProtKB-SubCell"/>
</dbReference>
<dbReference type="Gene3D" id="3.30.450.20">
    <property type="entry name" value="PAS domain"/>
    <property type="match status" value="1"/>
</dbReference>
<dbReference type="InterPro" id="IPR013656">
    <property type="entry name" value="PAS_4"/>
</dbReference>
<dbReference type="PROSITE" id="PS50885">
    <property type="entry name" value="HAMP"/>
    <property type="match status" value="1"/>
</dbReference>
<dbReference type="GO" id="GO:0000156">
    <property type="term" value="F:phosphorelay response regulator activity"/>
    <property type="evidence" value="ECO:0007669"/>
    <property type="project" value="TreeGrafter"/>
</dbReference>
<dbReference type="EMBL" id="LJCR01003332">
    <property type="protein sequence ID" value="KPV47682.1"/>
    <property type="molecule type" value="Genomic_DNA"/>
</dbReference>
<comment type="caution">
    <text evidence="9">The sequence shown here is derived from an EMBL/GenBank/DDBJ whole genome shotgun (WGS) entry which is preliminary data.</text>
</comment>
<dbReference type="GO" id="GO:0030295">
    <property type="term" value="F:protein kinase activator activity"/>
    <property type="evidence" value="ECO:0007669"/>
    <property type="project" value="TreeGrafter"/>
</dbReference>
<proteinExistence type="predicted"/>
<keyword evidence="4" id="KW-0418">Kinase</keyword>
<accession>A0A0P9DCP5</accession>
<dbReference type="CDD" id="cd00130">
    <property type="entry name" value="PAS"/>
    <property type="match status" value="1"/>
</dbReference>
<feature type="domain" description="HAMP" evidence="8">
    <location>
        <begin position="58"/>
        <end position="110"/>
    </location>
</feature>
<keyword evidence="10" id="KW-1185">Reference proteome</keyword>
<keyword evidence="6" id="KW-0812">Transmembrane</keyword>
<comment type="catalytic activity">
    <reaction evidence="1">
        <text>ATP + protein L-histidine = ADP + protein N-phospho-L-histidine.</text>
        <dbReference type="EC" id="2.7.13.3"/>
    </reaction>
</comment>
<protein>
    <recommendedName>
        <fullName evidence="2">histidine kinase</fullName>
        <ecNumber evidence="2">2.7.13.3</ecNumber>
    </recommendedName>
</protein>
<sequence length="211" mass="22341">YQARAPITGPTNTTVGAIVASLPTTSLAQSLQQLIRTLLLLALGVALLAGLTSALLGRRLARPLQALAGAAERIGRGDLATPIGVAPGGEIGALAGTLEEMRWRLLRLTADLRRQQAESQAIITGIVEGVFSVDRERRIRYVNPQAAALLGQTPEAIIGRFCGDVLNPQPVGGARPCAEHCPIIQARFRDGAHATEQLILPDGRRRTVVIT</sequence>
<dbReference type="InterPro" id="IPR035965">
    <property type="entry name" value="PAS-like_dom_sf"/>
</dbReference>
<evidence type="ECO:0000259" key="7">
    <source>
        <dbReference type="PROSITE" id="PS50112"/>
    </source>
</evidence>
<evidence type="ECO:0000313" key="9">
    <source>
        <dbReference type="EMBL" id="KPV47682.1"/>
    </source>
</evidence>
<dbReference type="CDD" id="cd06225">
    <property type="entry name" value="HAMP"/>
    <property type="match status" value="1"/>
</dbReference>
<dbReference type="GO" id="GO:0007234">
    <property type="term" value="P:osmosensory signaling via phosphorelay pathway"/>
    <property type="evidence" value="ECO:0007669"/>
    <property type="project" value="TreeGrafter"/>
</dbReference>
<feature type="transmembrane region" description="Helical" evidence="6">
    <location>
        <begin position="34"/>
        <end position="56"/>
    </location>
</feature>
<dbReference type="Gene3D" id="6.10.340.10">
    <property type="match status" value="1"/>
</dbReference>
<evidence type="ECO:0000256" key="4">
    <source>
        <dbReference type="ARBA" id="ARBA00022777"/>
    </source>
</evidence>
<dbReference type="InterPro" id="IPR050351">
    <property type="entry name" value="BphY/WalK/GraS-like"/>
</dbReference>
<feature type="non-terminal residue" evidence="9">
    <location>
        <position position="211"/>
    </location>
</feature>